<dbReference type="KEGG" id="cqu:CpipJ_CPIJ005505"/>
<dbReference type="VEuPathDB" id="VectorBase:CPIJ005505"/>
<gene>
    <name evidence="2" type="primary">6037019</name>
    <name evidence="1" type="ORF">CpipJ_CPIJ005505</name>
</gene>
<protein>
    <submittedName>
        <fullName evidence="1 2">Uncharacterized protein</fullName>
    </submittedName>
</protein>
<dbReference type="InParanoid" id="B0WE48"/>
<dbReference type="AlphaFoldDB" id="B0WE48"/>
<evidence type="ECO:0000313" key="1">
    <source>
        <dbReference type="EMBL" id="EDS45224.1"/>
    </source>
</evidence>
<evidence type="ECO:0000313" key="2">
    <source>
        <dbReference type="EnsemblMetazoa" id="CPIJ005505-PA"/>
    </source>
</evidence>
<dbReference type="EMBL" id="DS231904">
    <property type="protein sequence ID" value="EDS45224.1"/>
    <property type="molecule type" value="Genomic_DNA"/>
</dbReference>
<dbReference type="Proteomes" id="UP000002320">
    <property type="component" value="Unassembled WGS sequence"/>
</dbReference>
<dbReference type="HOGENOM" id="CLU_2887954_0_0_1"/>
<proteinExistence type="predicted"/>
<keyword evidence="3" id="KW-1185">Reference proteome</keyword>
<name>B0WE48_CULQU</name>
<sequence>MTTLARRDHLVVIKTLPLEEIDQLGPMNSLCNPAGLRVSNDFMLNSERLNITHDLRDHTFSSM</sequence>
<accession>B0WE48</accession>
<reference evidence="2" key="2">
    <citation type="submission" date="2021-02" db="UniProtKB">
        <authorList>
            <consortium name="EnsemblMetazoa"/>
        </authorList>
    </citation>
    <scope>IDENTIFICATION</scope>
    <source>
        <strain evidence="2">JHB</strain>
    </source>
</reference>
<dbReference type="EnsemblMetazoa" id="CPIJ005505-RA">
    <property type="protein sequence ID" value="CPIJ005505-PA"/>
    <property type="gene ID" value="CPIJ005505"/>
</dbReference>
<reference evidence="1" key="1">
    <citation type="submission" date="2007-03" db="EMBL/GenBank/DDBJ databases">
        <title>Annotation of Culex pipiens quinquefasciatus.</title>
        <authorList>
            <consortium name="The Broad Institute Genome Sequencing Platform"/>
            <person name="Atkinson P.W."/>
            <person name="Hemingway J."/>
            <person name="Christensen B.M."/>
            <person name="Higgs S."/>
            <person name="Kodira C."/>
            <person name="Hannick L."/>
            <person name="Megy K."/>
            <person name="O'Leary S."/>
            <person name="Pearson M."/>
            <person name="Haas B.J."/>
            <person name="Mauceli E."/>
            <person name="Wortman J.R."/>
            <person name="Lee N.H."/>
            <person name="Guigo R."/>
            <person name="Stanke M."/>
            <person name="Alvarado L."/>
            <person name="Amedeo P."/>
            <person name="Antoine C.H."/>
            <person name="Arensburger P."/>
            <person name="Bidwell S.L."/>
            <person name="Crawford M."/>
            <person name="Camaro F."/>
            <person name="Devon K."/>
            <person name="Engels R."/>
            <person name="Hammond M."/>
            <person name="Howarth C."/>
            <person name="Koehrsen M."/>
            <person name="Lawson D."/>
            <person name="Montgomery P."/>
            <person name="Nene V."/>
            <person name="Nusbaum C."/>
            <person name="Puiu D."/>
            <person name="Romero-Severson J."/>
            <person name="Severson D.W."/>
            <person name="Shumway M."/>
            <person name="Sisk P."/>
            <person name="Stolte C."/>
            <person name="Zeng Q."/>
            <person name="Eisenstadt E."/>
            <person name="Fraser-Liggett C."/>
            <person name="Strausberg R."/>
            <person name="Galagan J."/>
            <person name="Birren B."/>
            <person name="Collins F.H."/>
        </authorList>
    </citation>
    <scope>NUCLEOTIDE SEQUENCE [LARGE SCALE GENOMIC DNA]</scope>
    <source>
        <strain evidence="1">JHB</strain>
    </source>
</reference>
<evidence type="ECO:0000313" key="3">
    <source>
        <dbReference type="Proteomes" id="UP000002320"/>
    </source>
</evidence>
<organism>
    <name type="scientific">Culex quinquefasciatus</name>
    <name type="common">Southern house mosquito</name>
    <name type="synonym">Culex pungens</name>
    <dbReference type="NCBI Taxonomy" id="7176"/>
    <lineage>
        <taxon>Eukaryota</taxon>
        <taxon>Metazoa</taxon>
        <taxon>Ecdysozoa</taxon>
        <taxon>Arthropoda</taxon>
        <taxon>Hexapoda</taxon>
        <taxon>Insecta</taxon>
        <taxon>Pterygota</taxon>
        <taxon>Neoptera</taxon>
        <taxon>Endopterygota</taxon>
        <taxon>Diptera</taxon>
        <taxon>Nematocera</taxon>
        <taxon>Culicoidea</taxon>
        <taxon>Culicidae</taxon>
        <taxon>Culicinae</taxon>
        <taxon>Culicini</taxon>
        <taxon>Culex</taxon>
        <taxon>Culex</taxon>
    </lineage>
</organism>